<evidence type="ECO:0000313" key="1">
    <source>
        <dbReference type="EMBL" id="GAA2731412.1"/>
    </source>
</evidence>
<name>A0ABN3UES6_9MICO</name>
<keyword evidence="2" id="KW-1185">Reference proteome</keyword>
<evidence type="ECO:0000313" key="2">
    <source>
        <dbReference type="Proteomes" id="UP001501326"/>
    </source>
</evidence>
<accession>A0ABN3UES6</accession>
<gene>
    <name evidence="1" type="ORF">GCM10009867_04960</name>
</gene>
<comment type="caution">
    <text evidence="1">The sequence shown here is derived from an EMBL/GenBank/DDBJ whole genome shotgun (WGS) entry which is preliminary data.</text>
</comment>
<reference evidence="1 2" key="1">
    <citation type="journal article" date="2019" name="Int. J. Syst. Evol. Microbiol.">
        <title>The Global Catalogue of Microorganisms (GCM) 10K type strain sequencing project: providing services to taxonomists for standard genome sequencing and annotation.</title>
        <authorList>
            <consortium name="The Broad Institute Genomics Platform"/>
            <consortium name="The Broad Institute Genome Sequencing Center for Infectious Disease"/>
            <person name="Wu L."/>
            <person name="Ma J."/>
        </authorList>
    </citation>
    <scope>NUCLEOTIDE SEQUENCE [LARGE SCALE GENOMIC DNA]</scope>
    <source>
        <strain evidence="1 2">JCM 16378</strain>
    </source>
</reference>
<dbReference type="EMBL" id="BAAARN010000001">
    <property type="protein sequence ID" value="GAA2731412.1"/>
    <property type="molecule type" value="Genomic_DNA"/>
</dbReference>
<protein>
    <submittedName>
        <fullName evidence="1">Uncharacterized protein</fullName>
    </submittedName>
</protein>
<dbReference type="Proteomes" id="UP001501326">
    <property type="component" value="Unassembled WGS sequence"/>
</dbReference>
<organism evidence="1 2">
    <name type="scientific">Pedococcus aerophilus</name>
    <dbReference type="NCBI Taxonomy" id="436356"/>
    <lineage>
        <taxon>Bacteria</taxon>
        <taxon>Bacillati</taxon>
        <taxon>Actinomycetota</taxon>
        <taxon>Actinomycetes</taxon>
        <taxon>Micrococcales</taxon>
        <taxon>Intrasporangiaceae</taxon>
        <taxon>Pedococcus</taxon>
    </lineage>
</organism>
<sequence>MKVNSRRAPRTLTRPEIADARALALELAGMREAAPIDAMLQGLILEPDEVARRVSALWLRIRVDGQWSPASWSQVLISDHRLLLRLSGGELVSLWWGSLVGFEVNLDEEYVILDFGDGRPRALSGPGVSLVAVAGVARLYGVEALTTHPALEPLRAG</sequence>
<proteinExistence type="predicted"/>